<dbReference type="InterPro" id="IPR001638">
    <property type="entry name" value="Solute-binding_3/MltF_N"/>
</dbReference>
<gene>
    <name evidence="4" type="ORF">LZ24_03153</name>
</gene>
<feature type="signal peptide" evidence="2">
    <location>
        <begin position="1"/>
        <end position="21"/>
    </location>
</feature>
<comment type="caution">
    <text evidence="4">The sequence shown here is derived from an EMBL/GenBank/DDBJ whole genome shotgun (WGS) entry which is preliminary data.</text>
</comment>
<evidence type="ECO:0000256" key="1">
    <source>
        <dbReference type="ARBA" id="ARBA00022729"/>
    </source>
</evidence>
<sequence length="245" mass="27718">MKKIILFLVVFFALALGYSHAGSIKAATDPWPSFCDPSDPEEGLAVQILRAAYAAENKTVDIEYLPWARAKRGVLDADYDILFTLWYNDDRATRFYYSQPYAFNTVKFIKRKGDDFEYTGMDSLTGKNIGTIRDYAYSDEFAAATHFKQEEVATFILNIRKLVGGRIDLTLEDEIVARGIIEKEAPELLDKIEFVDNPFARNGIHVASSLAHPRHKELVGAFNRGLEKIKEGGQYDAILQKYGLK</sequence>
<dbReference type="SUPFAM" id="SSF53850">
    <property type="entry name" value="Periplasmic binding protein-like II"/>
    <property type="match status" value="1"/>
</dbReference>
<organism evidence="4 5">
    <name type="scientific">Desulfobotulus alkaliphilus</name>
    <dbReference type="NCBI Taxonomy" id="622671"/>
    <lineage>
        <taxon>Bacteria</taxon>
        <taxon>Pseudomonadati</taxon>
        <taxon>Thermodesulfobacteriota</taxon>
        <taxon>Desulfobacteria</taxon>
        <taxon>Desulfobacterales</taxon>
        <taxon>Desulfobacteraceae</taxon>
        <taxon>Desulfobotulus</taxon>
    </lineage>
</organism>
<protein>
    <submittedName>
        <fullName evidence="4">Amino acid ABC transporter substrate-binding protein (PAAT family)</fullName>
    </submittedName>
</protein>
<dbReference type="RefSeq" id="WP_144686635.1">
    <property type="nucleotide sequence ID" value="NZ_VLLC01000043.1"/>
</dbReference>
<dbReference type="Pfam" id="PF00497">
    <property type="entry name" value="SBP_bac_3"/>
    <property type="match status" value="1"/>
</dbReference>
<feature type="domain" description="Solute-binding protein family 3/N-terminal" evidence="3">
    <location>
        <begin position="23"/>
        <end position="245"/>
    </location>
</feature>
<reference evidence="4 5" key="1">
    <citation type="submission" date="2019-07" db="EMBL/GenBank/DDBJ databases">
        <title>Genome sequencing of 100 strains of the haloalkaliphilic chemolithoautotrophic sulfur-oxidizing bacterium Thioalkalivibrio.</title>
        <authorList>
            <person name="Muyzer G."/>
        </authorList>
    </citation>
    <scope>NUCLEOTIDE SEQUENCE [LARGE SCALE GENOMIC DNA]</scope>
    <source>
        <strain evidence="4 5">ASO4-4</strain>
    </source>
</reference>
<dbReference type="OrthoDB" id="5419186at2"/>
<keyword evidence="5" id="KW-1185">Reference proteome</keyword>
<dbReference type="PANTHER" id="PTHR35936">
    <property type="entry name" value="MEMBRANE-BOUND LYTIC MUREIN TRANSGLYCOSYLASE F"/>
    <property type="match status" value="1"/>
</dbReference>
<dbReference type="Proteomes" id="UP000318307">
    <property type="component" value="Unassembled WGS sequence"/>
</dbReference>
<dbReference type="PANTHER" id="PTHR35936:SF25">
    <property type="entry name" value="ABC TRANSPORTER SUBSTRATE-BINDING PROTEIN"/>
    <property type="match status" value="1"/>
</dbReference>
<dbReference type="Gene3D" id="3.40.190.10">
    <property type="entry name" value="Periplasmic binding protein-like II"/>
    <property type="match status" value="2"/>
</dbReference>
<evidence type="ECO:0000313" key="4">
    <source>
        <dbReference type="EMBL" id="TWI64167.1"/>
    </source>
</evidence>
<dbReference type="EMBL" id="VLLC01000043">
    <property type="protein sequence ID" value="TWI64167.1"/>
    <property type="molecule type" value="Genomic_DNA"/>
</dbReference>
<evidence type="ECO:0000259" key="3">
    <source>
        <dbReference type="SMART" id="SM00062"/>
    </source>
</evidence>
<evidence type="ECO:0000313" key="5">
    <source>
        <dbReference type="Proteomes" id="UP000318307"/>
    </source>
</evidence>
<evidence type="ECO:0000256" key="2">
    <source>
        <dbReference type="SAM" id="SignalP"/>
    </source>
</evidence>
<accession>A0A562R537</accession>
<proteinExistence type="predicted"/>
<dbReference type="SMART" id="SM00062">
    <property type="entry name" value="PBPb"/>
    <property type="match status" value="1"/>
</dbReference>
<feature type="chain" id="PRO_5021951344" evidence="2">
    <location>
        <begin position="22"/>
        <end position="245"/>
    </location>
</feature>
<name>A0A562R537_9BACT</name>
<dbReference type="AlphaFoldDB" id="A0A562R537"/>
<keyword evidence="1 2" id="KW-0732">Signal</keyword>